<sequence>MTHLANFKYGFGNISSSTLCVMALSNNPIKKFATFAEFHDEVNGISVLISLLEGHNVGVSRQVPHDLYLSFHIFHVNLRSQLRLRYLLARKRFATHQIHNAVSHAELTTTQLLPELVLIEYVPWTRVRNHIQRTRRHARPRRHHARPPRRLFWHVPVAVGSWRRGLARVLDPFACPHALR</sequence>
<gene>
    <name evidence="1" type="ORF">V8G54_024059</name>
</gene>
<evidence type="ECO:0000313" key="1">
    <source>
        <dbReference type="EMBL" id="WVZ03253.1"/>
    </source>
</evidence>
<organism evidence="1 2">
    <name type="scientific">Vigna mungo</name>
    <name type="common">Black gram</name>
    <name type="synonym">Phaseolus mungo</name>
    <dbReference type="NCBI Taxonomy" id="3915"/>
    <lineage>
        <taxon>Eukaryota</taxon>
        <taxon>Viridiplantae</taxon>
        <taxon>Streptophyta</taxon>
        <taxon>Embryophyta</taxon>
        <taxon>Tracheophyta</taxon>
        <taxon>Spermatophyta</taxon>
        <taxon>Magnoliopsida</taxon>
        <taxon>eudicotyledons</taxon>
        <taxon>Gunneridae</taxon>
        <taxon>Pentapetalae</taxon>
        <taxon>rosids</taxon>
        <taxon>fabids</taxon>
        <taxon>Fabales</taxon>
        <taxon>Fabaceae</taxon>
        <taxon>Papilionoideae</taxon>
        <taxon>50 kb inversion clade</taxon>
        <taxon>NPAAA clade</taxon>
        <taxon>indigoferoid/millettioid clade</taxon>
        <taxon>Phaseoleae</taxon>
        <taxon>Vigna</taxon>
    </lineage>
</organism>
<proteinExistence type="predicted"/>
<name>A0AAQ3N6M3_VIGMU</name>
<accession>A0AAQ3N6M3</accession>
<dbReference type="EMBL" id="CP144694">
    <property type="protein sequence ID" value="WVZ03253.1"/>
    <property type="molecule type" value="Genomic_DNA"/>
</dbReference>
<reference evidence="1 2" key="1">
    <citation type="journal article" date="2023" name="Life. Sci Alliance">
        <title>Evolutionary insights into 3D genome organization and epigenetic landscape of Vigna mungo.</title>
        <authorList>
            <person name="Junaid A."/>
            <person name="Singh B."/>
            <person name="Bhatia S."/>
        </authorList>
    </citation>
    <scope>NUCLEOTIDE SEQUENCE [LARGE SCALE GENOMIC DNA]</scope>
    <source>
        <strain evidence="1">Urdbean</strain>
    </source>
</reference>
<dbReference type="AlphaFoldDB" id="A0AAQ3N6M3"/>
<evidence type="ECO:0000313" key="2">
    <source>
        <dbReference type="Proteomes" id="UP001374535"/>
    </source>
</evidence>
<keyword evidence="2" id="KW-1185">Reference proteome</keyword>
<protein>
    <submittedName>
        <fullName evidence="1">Uncharacterized protein</fullName>
    </submittedName>
</protein>
<dbReference type="Proteomes" id="UP001374535">
    <property type="component" value="Chromosome 7"/>
</dbReference>